<dbReference type="SUPFAM" id="SSF51391">
    <property type="entry name" value="Thiamin phosphate synthase"/>
    <property type="match status" value="1"/>
</dbReference>
<dbReference type="CDD" id="cd00564">
    <property type="entry name" value="TMP_TenI"/>
    <property type="match status" value="1"/>
</dbReference>
<dbReference type="GO" id="GO:0004789">
    <property type="term" value="F:thiamine-phosphate diphosphorylase activity"/>
    <property type="evidence" value="ECO:0007669"/>
    <property type="project" value="TreeGrafter"/>
</dbReference>
<sequence>MYRDLIAVTNRHLCSRPFTEQITRVCKLHPKALILREKDLPEEEYFSLARQVKEICEQFKVPFIPHFYPAVARELGCDRLHLPLPLLLENPKVVSDFHTVGTSIHSVSEAVEAEKLGVSYLTAGHIYVTDCKKGLPPRGLPFLQNVCQAVQIPVYGIGGIKIDEAQLHELKNAGAAGGCVMSGMMHV</sequence>
<dbReference type="InterPro" id="IPR036206">
    <property type="entry name" value="ThiamineP_synth_sf"/>
</dbReference>
<organism evidence="3 4">
    <name type="scientific">Coprococcus comes</name>
    <dbReference type="NCBI Taxonomy" id="410072"/>
    <lineage>
        <taxon>Bacteria</taxon>
        <taxon>Bacillati</taxon>
        <taxon>Bacillota</taxon>
        <taxon>Clostridia</taxon>
        <taxon>Lachnospirales</taxon>
        <taxon>Lachnospiraceae</taxon>
        <taxon>Coprococcus</taxon>
    </lineage>
</organism>
<dbReference type="AlphaFoldDB" id="A0A173QWT4"/>
<dbReference type="RefSeq" id="WP_008368617.1">
    <property type="nucleotide sequence ID" value="NZ_CP070062.1"/>
</dbReference>
<evidence type="ECO:0000313" key="3">
    <source>
        <dbReference type="EMBL" id="CUM70073.1"/>
    </source>
</evidence>
<dbReference type="GO" id="GO:0005737">
    <property type="term" value="C:cytoplasm"/>
    <property type="evidence" value="ECO:0007669"/>
    <property type="project" value="TreeGrafter"/>
</dbReference>
<dbReference type="PANTHER" id="PTHR20857">
    <property type="entry name" value="THIAMINE-PHOSPHATE PYROPHOSPHORYLASE"/>
    <property type="match status" value="1"/>
</dbReference>
<evidence type="ECO:0000256" key="1">
    <source>
        <dbReference type="ARBA" id="ARBA00004948"/>
    </source>
</evidence>
<dbReference type="InterPro" id="IPR022998">
    <property type="entry name" value="ThiamineP_synth_TenI"/>
</dbReference>
<dbReference type="EMBL" id="CYXR01000001">
    <property type="protein sequence ID" value="CUM70073.1"/>
    <property type="molecule type" value="Genomic_DNA"/>
</dbReference>
<dbReference type="Gene3D" id="3.20.20.70">
    <property type="entry name" value="Aldolase class I"/>
    <property type="match status" value="1"/>
</dbReference>
<evidence type="ECO:0000313" key="4">
    <source>
        <dbReference type="Proteomes" id="UP000095727"/>
    </source>
</evidence>
<proteinExistence type="predicted"/>
<protein>
    <submittedName>
        <fullName evidence="3">Regulatory protein tenI</fullName>
    </submittedName>
</protein>
<comment type="pathway">
    <text evidence="1">Cofactor biosynthesis; thiamine diphosphate biosynthesis.</text>
</comment>
<accession>A0A173QWT4</accession>
<reference evidence="3 4" key="1">
    <citation type="submission" date="2015-09" db="EMBL/GenBank/DDBJ databases">
        <authorList>
            <consortium name="Pathogen Informatics"/>
        </authorList>
    </citation>
    <scope>NUCLEOTIDE SEQUENCE [LARGE SCALE GENOMIC DNA]</scope>
    <source>
        <strain evidence="3 4">2789STDY5834962</strain>
    </source>
</reference>
<dbReference type="InterPro" id="IPR013785">
    <property type="entry name" value="Aldolase_TIM"/>
</dbReference>
<gene>
    <name evidence="3" type="primary">tenI</name>
    <name evidence="3" type="ORF">ERS852574_00120</name>
</gene>
<dbReference type="Pfam" id="PF02581">
    <property type="entry name" value="TMP-TENI"/>
    <property type="match status" value="1"/>
</dbReference>
<keyword evidence="2" id="KW-0784">Thiamine biosynthesis</keyword>
<dbReference type="GO" id="GO:0009228">
    <property type="term" value="P:thiamine biosynthetic process"/>
    <property type="evidence" value="ECO:0007669"/>
    <property type="project" value="UniProtKB-KW"/>
</dbReference>
<name>A0A173QWT4_9FIRM</name>
<evidence type="ECO:0000256" key="2">
    <source>
        <dbReference type="ARBA" id="ARBA00022977"/>
    </source>
</evidence>
<dbReference type="GeneID" id="92826086"/>
<dbReference type="PANTHER" id="PTHR20857:SF15">
    <property type="entry name" value="THIAMINE-PHOSPHATE SYNTHASE"/>
    <property type="match status" value="1"/>
</dbReference>
<dbReference type="Proteomes" id="UP000095727">
    <property type="component" value="Unassembled WGS sequence"/>
</dbReference>